<evidence type="ECO:0000313" key="1">
    <source>
        <dbReference type="EMBL" id="KAH1129199.1"/>
    </source>
</evidence>
<dbReference type="AlphaFoldDB" id="A0A9D4AL64"/>
<evidence type="ECO:0000313" key="2">
    <source>
        <dbReference type="Proteomes" id="UP000828251"/>
    </source>
</evidence>
<dbReference type="EMBL" id="JAIQCV010000001">
    <property type="protein sequence ID" value="KAH1129199.1"/>
    <property type="molecule type" value="Genomic_DNA"/>
</dbReference>
<reference evidence="1 2" key="1">
    <citation type="journal article" date="2021" name="Plant Biotechnol. J.">
        <title>Multi-omics assisted identification of the key and species-specific regulatory components of drought-tolerant mechanisms in Gossypium stocksii.</title>
        <authorList>
            <person name="Yu D."/>
            <person name="Ke L."/>
            <person name="Zhang D."/>
            <person name="Wu Y."/>
            <person name="Sun Y."/>
            <person name="Mei J."/>
            <person name="Sun J."/>
            <person name="Sun Y."/>
        </authorList>
    </citation>
    <scope>NUCLEOTIDE SEQUENCE [LARGE SCALE GENOMIC DNA]</scope>
    <source>
        <strain evidence="2">cv. E1</strain>
        <tissue evidence="1">Leaf</tissue>
    </source>
</reference>
<comment type="caution">
    <text evidence="1">The sequence shown here is derived from an EMBL/GenBank/DDBJ whole genome shotgun (WGS) entry which is preliminary data.</text>
</comment>
<sequence>MAGVIRAPIVARYEGALTAVRRLGSCWLRHEEGSVPTSSRIFSDGQLDSLLREFGDDFKSKIKIELQSLFQQYMGQPSGVVATRSTQDQGKGILGVPPLGFPPKKALVVPTMTHLAYMGASS</sequence>
<keyword evidence="2" id="KW-1185">Reference proteome</keyword>
<dbReference type="Proteomes" id="UP000828251">
    <property type="component" value="Unassembled WGS sequence"/>
</dbReference>
<gene>
    <name evidence="1" type="ORF">J1N35_000577</name>
</gene>
<organism evidence="1 2">
    <name type="scientific">Gossypium stocksii</name>
    <dbReference type="NCBI Taxonomy" id="47602"/>
    <lineage>
        <taxon>Eukaryota</taxon>
        <taxon>Viridiplantae</taxon>
        <taxon>Streptophyta</taxon>
        <taxon>Embryophyta</taxon>
        <taxon>Tracheophyta</taxon>
        <taxon>Spermatophyta</taxon>
        <taxon>Magnoliopsida</taxon>
        <taxon>eudicotyledons</taxon>
        <taxon>Gunneridae</taxon>
        <taxon>Pentapetalae</taxon>
        <taxon>rosids</taxon>
        <taxon>malvids</taxon>
        <taxon>Malvales</taxon>
        <taxon>Malvaceae</taxon>
        <taxon>Malvoideae</taxon>
        <taxon>Gossypium</taxon>
    </lineage>
</organism>
<name>A0A9D4AL64_9ROSI</name>
<protein>
    <submittedName>
        <fullName evidence="1">Uncharacterized protein</fullName>
    </submittedName>
</protein>
<accession>A0A9D4AL64</accession>
<proteinExistence type="predicted"/>
<dbReference type="OrthoDB" id="10574531at2759"/>